<accession>M7TB69</accession>
<dbReference type="AlphaFoldDB" id="M7TB69"/>
<organism evidence="2 3">
    <name type="scientific">Eutypa lata (strain UCR-EL1)</name>
    <name type="common">Grapevine dieback disease fungus</name>
    <name type="synonym">Eutypa armeniacae</name>
    <dbReference type="NCBI Taxonomy" id="1287681"/>
    <lineage>
        <taxon>Eukaryota</taxon>
        <taxon>Fungi</taxon>
        <taxon>Dikarya</taxon>
        <taxon>Ascomycota</taxon>
        <taxon>Pezizomycotina</taxon>
        <taxon>Sordariomycetes</taxon>
        <taxon>Xylariomycetidae</taxon>
        <taxon>Xylariales</taxon>
        <taxon>Diatrypaceae</taxon>
        <taxon>Eutypa</taxon>
    </lineage>
</organism>
<reference evidence="3" key="1">
    <citation type="journal article" date="2013" name="Genome Announc.">
        <title>Draft genome sequence of the grapevine dieback fungus Eutypa lata UCR-EL1.</title>
        <authorList>
            <person name="Blanco-Ulate B."/>
            <person name="Rolshausen P.E."/>
            <person name="Cantu D."/>
        </authorList>
    </citation>
    <scope>NUCLEOTIDE SEQUENCE [LARGE SCALE GENOMIC DNA]</scope>
    <source>
        <strain evidence="3">UCR-EL1</strain>
    </source>
</reference>
<dbReference type="InterPro" id="IPR010730">
    <property type="entry name" value="HET"/>
</dbReference>
<dbReference type="KEGG" id="ela:UCREL1_9134"/>
<dbReference type="EMBL" id="KB707141">
    <property type="protein sequence ID" value="EMR63905.1"/>
    <property type="molecule type" value="Genomic_DNA"/>
</dbReference>
<dbReference type="PANTHER" id="PTHR33112:SF8">
    <property type="entry name" value="HETEROKARYON INCOMPATIBILITY DOMAIN-CONTAINING PROTEIN"/>
    <property type="match status" value="1"/>
</dbReference>
<name>M7TB69_EUTLA</name>
<dbReference type="HOGENOM" id="CLU_002639_6_0_1"/>
<feature type="domain" description="Heterokaryon incompatibility" evidence="1">
    <location>
        <begin position="229"/>
        <end position="367"/>
    </location>
</feature>
<dbReference type="OMA" id="FEMREIM"/>
<evidence type="ECO:0000259" key="1">
    <source>
        <dbReference type="Pfam" id="PF06985"/>
    </source>
</evidence>
<protein>
    <submittedName>
        <fullName evidence="2">Putative heterokaryon incompatibility protein</fullName>
    </submittedName>
</protein>
<sequence>MSAPPTIPITGSVCALCRHFINDLVASNFTRQDSPAARWEPGSFDFPGWGDGFHHHETLAELAGSAATCEVCHVFHADLAPLGPDMCEGWLGLYPFWSQGKYGGNKAKGHFRAGFRGSLTKMPRGSNLILSDPLHSFRICLRENVVPKDEEAGPGVTYRKFHAVPASVDLPYVARTVERWQLECRERHTDCLRSDELGHELPTRVIDVGTSETAPHLRLHESKGEKAPYTTLSHCWGGLIPAITTEANRTVRTDTLAFGDLPQNFRDAIQVTRTLGIRYLWIDSLCIVQDSKADRLCEARKMASTYAGAAVVISALDSPSSTAGFLNQRRAPVAPLNDEYAIQKVYPQLFSYLHTCPLVGRGWCMQERLLAPAILHFGREQLFWECRAGFRCEDQLEFSGKSQHDITAKFIAIRSRIGATAARGDTALEWRDWYSLLEEYTSRALTVPSDKLPALAGAAALFKSTRTAAADANAKAATYVAGVWKEDIKPGLLWAAHYDHVPGQKVWGPSGRITKLSKPHNDEDEGERAPSWSWASIDGQVDFWALRMGTGDGFEVLDVAMEVGEDELAEARPRGTLRIRGLVARMFYRPHPDGHSNGVLTFRRNDDLKDRSTTLNGCLIDVDRDAEQFCWAAVAARSSGSWLLLVLKKCRGDPGKFEMREIMVT</sequence>
<gene>
    <name evidence="2" type="ORF">UCREL1_9134</name>
</gene>
<dbReference type="Pfam" id="PF06985">
    <property type="entry name" value="HET"/>
    <property type="match status" value="1"/>
</dbReference>
<proteinExistence type="predicted"/>
<evidence type="ECO:0000313" key="2">
    <source>
        <dbReference type="EMBL" id="EMR63905.1"/>
    </source>
</evidence>
<evidence type="ECO:0000313" key="3">
    <source>
        <dbReference type="Proteomes" id="UP000012174"/>
    </source>
</evidence>
<dbReference type="Proteomes" id="UP000012174">
    <property type="component" value="Unassembled WGS sequence"/>
</dbReference>
<keyword evidence="3" id="KW-1185">Reference proteome</keyword>
<dbReference type="eggNOG" id="ENOG502SN86">
    <property type="taxonomic scope" value="Eukaryota"/>
</dbReference>
<dbReference type="PANTHER" id="PTHR33112">
    <property type="entry name" value="DOMAIN PROTEIN, PUTATIVE-RELATED"/>
    <property type="match status" value="1"/>
</dbReference>
<dbReference type="OrthoDB" id="3486565at2759"/>